<dbReference type="PANTHER" id="PTHR32089:SF112">
    <property type="entry name" value="LYSOZYME-LIKE PROTEIN-RELATED"/>
    <property type="match status" value="1"/>
</dbReference>
<dbReference type="SMART" id="SM00283">
    <property type="entry name" value="MA"/>
    <property type="match status" value="1"/>
</dbReference>
<proteinExistence type="predicted"/>
<evidence type="ECO:0000313" key="6">
    <source>
        <dbReference type="Proteomes" id="UP000293142"/>
    </source>
</evidence>
<feature type="domain" description="Methyl-accepting transducer" evidence="4">
    <location>
        <begin position="223"/>
        <end position="459"/>
    </location>
</feature>
<keyword evidence="3" id="KW-0472">Membrane</keyword>
<dbReference type="Proteomes" id="UP000293142">
    <property type="component" value="Unassembled WGS sequence"/>
</dbReference>
<reference evidence="5 6" key="1">
    <citation type="submission" date="2019-02" db="EMBL/GenBank/DDBJ databases">
        <title>Paenibacillus sp. nov., isolated from surface-sterilized tissue of Thalictrum simplex L.</title>
        <authorList>
            <person name="Tuo L."/>
        </authorList>
    </citation>
    <scope>NUCLEOTIDE SEQUENCE [LARGE SCALE GENOMIC DNA]</scope>
    <source>
        <strain evidence="5 6">N2SHLJ1</strain>
    </source>
</reference>
<keyword evidence="1 2" id="KW-0807">Transducer</keyword>
<accession>A0A4Q9DI58</accession>
<feature type="transmembrane region" description="Helical" evidence="3">
    <location>
        <begin position="158"/>
        <end position="179"/>
    </location>
</feature>
<dbReference type="OrthoDB" id="2166737at2"/>
<feature type="transmembrane region" description="Helical" evidence="3">
    <location>
        <begin position="82"/>
        <end position="100"/>
    </location>
</feature>
<keyword evidence="6" id="KW-1185">Reference proteome</keyword>
<dbReference type="RefSeq" id="WP_131018262.1">
    <property type="nucleotide sequence ID" value="NZ_SIRE01000036.1"/>
</dbReference>
<dbReference type="AlphaFoldDB" id="A0A4Q9DI58"/>
<comment type="caution">
    <text evidence="5">The sequence shown here is derived from an EMBL/GenBank/DDBJ whole genome shotgun (WGS) entry which is preliminary data.</text>
</comment>
<protein>
    <submittedName>
        <fullName evidence="5">Methyl-accepting chemotaxis protein</fullName>
    </submittedName>
</protein>
<dbReference type="PANTHER" id="PTHR32089">
    <property type="entry name" value="METHYL-ACCEPTING CHEMOTAXIS PROTEIN MCPB"/>
    <property type="match status" value="1"/>
</dbReference>
<evidence type="ECO:0000256" key="2">
    <source>
        <dbReference type="PROSITE-ProRule" id="PRU00284"/>
    </source>
</evidence>
<dbReference type="PROSITE" id="PS50111">
    <property type="entry name" value="CHEMOTAXIS_TRANSDUC_2"/>
    <property type="match status" value="1"/>
</dbReference>
<keyword evidence="3" id="KW-0812">Transmembrane</keyword>
<keyword evidence="3" id="KW-1133">Transmembrane helix</keyword>
<feature type="transmembrane region" description="Helical" evidence="3">
    <location>
        <begin position="49"/>
        <end position="73"/>
    </location>
</feature>
<dbReference type="EMBL" id="SIRE01000036">
    <property type="protein sequence ID" value="TBL69801.1"/>
    <property type="molecule type" value="Genomic_DNA"/>
</dbReference>
<dbReference type="InterPro" id="IPR004089">
    <property type="entry name" value="MCPsignal_dom"/>
</dbReference>
<name>A0A4Q9DI58_9BACL</name>
<evidence type="ECO:0000313" key="5">
    <source>
        <dbReference type="EMBL" id="TBL69801.1"/>
    </source>
</evidence>
<dbReference type="Pfam" id="PF00015">
    <property type="entry name" value="MCPsignal"/>
    <property type="match status" value="1"/>
</dbReference>
<evidence type="ECO:0000259" key="4">
    <source>
        <dbReference type="PROSITE" id="PS50111"/>
    </source>
</evidence>
<dbReference type="GO" id="GO:0007165">
    <property type="term" value="P:signal transduction"/>
    <property type="evidence" value="ECO:0007669"/>
    <property type="project" value="UniProtKB-KW"/>
</dbReference>
<evidence type="ECO:0000256" key="3">
    <source>
        <dbReference type="SAM" id="Phobius"/>
    </source>
</evidence>
<organism evidence="5 6">
    <name type="scientific">Paenibacillus thalictri</name>
    <dbReference type="NCBI Taxonomy" id="2527873"/>
    <lineage>
        <taxon>Bacteria</taxon>
        <taxon>Bacillati</taxon>
        <taxon>Bacillota</taxon>
        <taxon>Bacilli</taxon>
        <taxon>Bacillales</taxon>
        <taxon>Paenibacillaceae</taxon>
        <taxon>Paenibacillus</taxon>
    </lineage>
</organism>
<feature type="transmembrane region" description="Helical" evidence="3">
    <location>
        <begin position="127"/>
        <end position="146"/>
    </location>
</feature>
<gene>
    <name evidence="5" type="ORF">EYB31_35105</name>
</gene>
<sequence length="504" mass="55400">MHPRKNRLMLWLSLFAVLLSFIVHILERGFGLFDYHNTSGLHTVHASAGMSPVVLNILLIVPAALYGSCLFLYARMQKDHPAIPYLIAAGMTFSSISIIAGSGGGTEFHFSIFMVIATIAYYDNIRLVMLMTSLFAVHHIAGFFLFPELVFGTSVSLMMLAVHAVFLILTSLATSLQIISKMKITRALETDREEKQGRLVKVLDSVKILSNELERSSVTVSAKSAATIRMNEEMNMSFREVTGGLEAQSESIGSIEHNLQGINRMIAQTAYASKEMKERAEVSGAMVSDNDRSMKTLFEQIVFVANVTQSVKTTISALNDSAQRVETIIATVQEVANQTNLLALNAAIEAARAGEQGKGFAVVATEIRKLAERSSRATQDIQEILSTIQEESAFSVEQIEESKQATDLSVTRAQETIAGFERMNQDLDQIIQLMTQLDESIAQIEFSSSKISGEVGSISAVTQQSVAAMEQLFAVSEAQMSSSKEVDREIVQLKEISQTLYRQI</sequence>
<evidence type="ECO:0000256" key="1">
    <source>
        <dbReference type="ARBA" id="ARBA00023224"/>
    </source>
</evidence>
<dbReference type="Gene3D" id="1.10.287.950">
    <property type="entry name" value="Methyl-accepting chemotaxis protein"/>
    <property type="match status" value="1"/>
</dbReference>
<dbReference type="GO" id="GO:0016020">
    <property type="term" value="C:membrane"/>
    <property type="evidence" value="ECO:0007669"/>
    <property type="project" value="InterPro"/>
</dbReference>
<dbReference type="SUPFAM" id="SSF58104">
    <property type="entry name" value="Methyl-accepting chemotaxis protein (MCP) signaling domain"/>
    <property type="match status" value="1"/>
</dbReference>